<keyword evidence="5 7" id="KW-0472">Membrane</keyword>
<dbReference type="InterPro" id="IPR011009">
    <property type="entry name" value="Kinase-like_dom_sf"/>
</dbReference>
<accession>A0A8H5ID53</accession>
<keyword evidence="4 7" id="KW-1133">Transmembrane helix</keyword>
<dbReference type="PROSITE" id="PS50011">
    <property type="entry name" value="PROTEIN_KINASE_DOM"/>
    <property type="match status" value="1"/>
</dbReference>
<evidence type="ECO:0000256" key="7">
    <source>
        <dbReference type="SAM" id="Phobius"/>
    </source>
</evidence>
<evidence type="ECO:0000256" key="2">
    <source>
        <dbReference type="ARBA" id="ARBA00022448"/>
    </source>
</evidence>
<organism evidence="9 10">
    <name type="scientific">Fusarium mexicanum</name>
    <dbReference type="NCBI Taxonomy" id="751941"/>
    <lineage>
        <taxon>Eukaryota</taxon>
        <taxon>Fungi</taxon>
        <taxon>Dikarya</taxon>
        <taxon>Ascomycota</taxon>
        <taxon>Pezizomycotina</taxon>
        <taxon>Sordariomycetes</taxon>
        <taxon>Hypocreomycetidae</taxon>
        <taxon>Hypocreales</taxon>
        <taxon>Nectriaceae</taxon>
        <taxon>Fusarium</taxon>
        <taxon>Fusarium fujikuroi species complex</taxon>
    </lineage>
</organism>
<evidence type="ECO:0000256" key="4">
    <source>
        <dbReference type="ARBA" id="ARBA00022989"/>
    </source>
</evidence>
<sequence length="1417" mass="154842">MPELDLLTATAVDISKALEAGTVSSEALVQQYLNRIHKYNGYLHAIITTTPTDIILPMARSLDNERAQGRVRGPLHGIPIILKDNIATDPKLGMDTTSGTYALVGSKVGDAAPLAKQLQDAGVIILGKGNLSELSNYRGVQMPCGWSALGGLTQSPFVIGGKKWDDGFGGHSSAGGSSSGSCVAVGAGLAPISVGTDTNGSILLPATRGDVFAMKPTLGLISQRGIVPICLEFDSAGPIARCAQDIAALMDVMVYHTFDDKKPPGGYSSMLTGSLDGIRIGVLNPENWNLPSAVATPVPSIQKQQHDEISAAYGKLRATGATVKEVEIASLDGLEVDGTGLIGQVMNSGFKPDFEAYLNGLDSSQVRTLGQVMQFMKSHADLEFPPESPNMGRLEMAESFVISSEAREEAIRKMRDFGRNQAIDKCLQDNEIDVILGPADSEIDDYYSAAGYPMACLPLSYCDYNMRSGTVGEVFRAEIRNGNASLRLKPDHTPYILTRILLQHPQVFALTRFLNRPQRDDFRNEKAVLDALASARHPHITYYFFAWTDLNAQYLLFPLATGDLNTFLNKTPPPESFCAVENWICEQMLGVCDAINYTHEHVVNAADGQRKKRLGFHHDLKPANILLFENISEPLGTCKICDFGSGTVDFFKTEAPAEIYNRKASTGDKVYSAPEYLVEGRVSRPKDIWSLGCIFLEVFVWAQSHEIGEVMRFREARRVFDPGSSDNRAVFWAIDLKNKPCINPAVVRTLQHLERSSSGAGVSLPLLQIIGNMLCVEESHRPTAEDVFFVLTAMGGAVGLGNLLRYPSVVFANNGLQWFIPYLVALFFLGIPVLCLEICIGQAYRGSVVVAFNGINKHTKGVGLAVIMNGFIVATYYVPILAWIMHYFRCSFESPLPWSGRGQEFYTQGFIANDDPIVPEGSGYVEYPGTGFVGETIGWAAFMWVLVWLCMFKGVGTTGRVVYFTMGLPVIMIIIILGRSVSLPNASTGIKYDFGEWNGEKLGSGGIWQAAWGQILFSIGVGFGYFTSCASYNSKYANAVQDTLIIALCNSLYEVVGGFAVFGVISFLGHSPDDSSISLNTFTVGFLTYPLALAEMPGANVWAVLFFLTLAVLGLSSAFALSESLVTLICDCGLGRKFSRVLITTVIILLSFLLSLIHCTKFGFYLLDAVDTWINNLSLIFVVWCECIGATTLYRYKDVVEQIGWTGDLVYNIGYILSMVLGVAIGHPVIPAAGAGVGFGIFIASNNLAIILSKPPDSRPPGFFGKNNVLSKMWWFSFYSFNQLRRGLNIVVSGGKRWNISVFWGFVLRCISAPILAIIVSFAFPLFYTKRNDPLHIFAFASACGVMCIVGAGFILPRWFDVFVPPEKLHLSDTFYAPQVVMAPLEVHRDEVIEHREHAGEGHAQPYPRKKTEAQSF</sequence>
<comment type="subcellular location">
    <subcellularLocation>
        <location evidence="1">Membrane</location>
        <topology evidence="1">Multi-pass membrane protein</topology>
    </subcellularLocation>
</comment>
<dbReference type="GO" id="GO:0005524">
    <property type="term" value="F:ATP binding"/>
    <property type="evidence" value="ECO:0007669"/>
    <property type="project" value="InterPro"/>
</dbReference>
<feature type="transmembrane region" description="Helical" evidence="7">
    <location>
        <begin position="929"/>
        <end position="949"/>
    </location>
</feature>
<feature type="transmembrane region" description="Helical" evidence="7">
    <location>
        <begin position="818"/>
        <end position="840"/>
    </location>
</feature>
<dbReference type="InterPro" id="IPR036928">
    <property type="entry name" value="AS_sf"/>
</dbReference>
<evidence type="ECO:0000256" key="6">
    <source>
        <dbReference type="SAM" id="MobiDB-lite"/>
    </source>
</evidence>
<feature type="transmembrane region" description="Helical" evidence="7">
    <location>
        <begin position="1141"/>
        <end position="1167"/>
    </location>
</feature>
<gene>
    <name evidence="9" type="ORF">FMEXI_11006</name>
</gene>
<dbReference type="PANTHER" id="PTHR42678">
    <property type="entry name" value="AMIDASE"/>
    <property type="match status" value="1"/>
</dbReference>
<dbReference type="CDD" id="cd00180">
    <property type="entry name" value="PKc"/>
    <property type="match status" value="1"/>
</dbReference>
<dbReference type="InterPro" id="IPR023631">
    <property type="entry name" value="Amidase_dom"/>
</dbReference>
<feature type="transmembrane region" description="Helical" evidence="7">
    <location>
        <begin position="1306"/>
        <end position="1328"/>
    </location>
</feature>
<evidence type="ECO:0000256" key="1">
    <source>
        <dbReference type="ARBA" id="ARBA00004141"/>
    </source>
</evidence>
<name>A0A8H5ID53_9HYPO</name>
<dbReference type="SUPFAM" id="SSF56112">
    <property type="entry name" value="Protein kinase-like (PK-like)"/>
    <property type="match status" value="1"/>
</dbReference>
<evidence type="ECO:0000256" key="5">
    <source>
        <dbReference type="ARBA" id="ARBA00023136"/>
    </source>
</evidence>
<protein>
    <submittedName>
        <fullName evidence="9">Sodium chloride dependent neurotransmitter transporter</fullName>
    </submittedName>
</protein>
<feature type="transmembrane region" description="Helical" evidence="7">
    <location>
        <begin position="1011"/>
        <end position="1032"/>
    </location>
</feature>
<evidence type="ECO:0000313" key="10">
    <source>
        <dbReference type="Proteomes" id="UP000522262"/>
    </source>
</evidence>
<dbReference type="EMBL" id="JAAOAM010000286">
    <property type="protein sequence ID" value="KAF5535048.1"/>
    <property type="molecule type" value="Genomic_DNA"/>
</dbReference>
<feature type="domain" description="Protein kinase" evidence="8">
    <location>
        <begin position="460"/>
        <end position="794"/>
    </location>
</feature>
<feature type="transmembrane region" description="Helical" evidence="7">
    <location>
        <begin position="861"/>
        <end position="888"/>
    </location>
</feature>
<evidence type="ECO:0000256" key="3">
    <source>
        <dbReference type="ARBA" id="ARBA00022692"/>
    </source>
</evidence>
<feature type="region of interest" description="Disordered" evidence="6">
    <location>
        <begin position="1398"/>
        <end position="1417"/>
    </location>
</feature>
<dbReference type="Pfam" id="PF01425">
    <property type="entry name" value="Amidase"/>
    <property type="match status" value="1"/>
</dbReference>
<feature type="transmembrane region" description="Helical" evidence="7">
    <location>
        <begin position="1334"/>
        <end position="1356"/>
    </location>
</feature>
<dbReference type="PANTHER" id="PTHR42678:SF34">
    <property type="entry name" value="OS04G0183300 PROTEIN"/>
    <property type="match status" value="1"/>
</dbReference>
<dbReference type="InterPro" id="IPR000175">
    <property type="entry name" value="Na/ntran_symport"/>
</dbReference>
<dbReference type="InterPro" id="IPR037272">
    <property type="entry name" value="SNS_sf"/>
</dbReference>
<evidence type="ECO:0000259" key="8">
    <source>
        <dbReference type="PROSITE" id="PS50011"/>
    </source>
</evidence>
<feature type="transmembrane region" description="Helical" evidence="7">
    <location>
        <begin position="1173"/>
        <end position="1196"/>
    </location>
</feature>
<dbReference type="GO" id="GO:0016020">
    <property type="term" value="C:membrane"/>
    <property type="evidence" value="ECO:0007669"/>
    <property type="project" value="UniProtKB-SubCell"/>
</dbReference>
<dbReference type="Pfam" id="PF00209">
    <property type="entry name" value="SNF"/>
    <property type="match status" value="2"/>
</dbReference>
<dbReference type="Proteomes" id="UP000522262">
    <property type="component" value="Unassembled WGS sequence"/>
</dbReference>
<dbReference type="SUPFAM" id="SSF161070">
    <property type="entry name" value="SNF-like"/>
    <property type="match status" value="1"/>
</dbReference>
<dbReference type="SUPFAM" id="SSF75304">
    <property type="entry name" value="Amidase signature (AS) enzymes"/>
    <property type="match status" value="1"/>
</dbReference>
<dbReference type="Gene3D" id="1.10.510.10">
    <property type="entry name" value="Transferase(Phosphotransferase) domain 1"/>
    <property type="match status" value="1"/>
</dbReference>
<evidence type="ECO:0000313" key="9">
    <source>
        <dbReference type="EMBL" id="KAF5535048.1"/>
    </source>
</evidence>
<dbReference type="PRINTS" id="PR00176">
    <property type="entry name" value="NANEUSMPORT"/>
</dbReference>
<reference evidence="9 10" key="1">
    <citation type="submission" date="2020-05" db="EMBL/GenBank/DDBJ databases">
        <title>Identification and distribution of gene clusters putatively required for synthesis of sphingolipid metabolism inhibitors in phylogenetically diverse species of the filamentous fungus Fusarium.</title>
        <authorList>
            <person name="Kim H.-S."/>
            <person name="Busman M."/>
            <person name="Brown D.W."/>
            <person name="Divon H."/>
            <person name="Uhlig S."/>
            <person name="Proctor R.H."/>
        </authorList>
    </citation>
    <scope>NUCLEOTIDE SEQUENCE [LARGE SCALE GENOMIC DNA]</scope>
    <source>
        <strain evidence="9 10">NRRL 53147</strain>
    </source>
</reference>
<feature type="transmembrane region" description="Helical" evidence="7">
    <location>
        <begin position="1232"/>
        <end position="1252"/>
    </location>
</feature>
<dbReference type="PROSITE" id="PS50267">
    <property type="entry name" value="NA_NEUROTRAN_SYMP_3"/>
    <property type="match status" value="1"/>
</dbReference>
<dbReference type="Gene3D" id="3.90.1300.10">
    <property type="entry name" value="Amidase signature (AS) domain"/>
    <property type="match status" value="1"/>
</dbReference>
<dbReference type="GO" id="GO:0004672">
    <property type="term" value="F:protein kinase activity"/>
    <property type="evidence" value="ECO:0007669"/>
    <property type="project" value="InterPro"/>
</dbReference>
<feature type="transmembrane region" description="Helical" evidence="7">
    <location>
        <begin position="1101"/>
        <end position="1121"/>
    </location>
</feature>
<dbReference type="CDD" id="cd11554">
    <property type="entry name" value="SLC6sbd_u2"/>
    <property type="match status" value="1"/>
</dbReference>
<dbReference type="InterPro" id="IPR000719">
    <property type="entry name" value="Prot_kinase_dom"/>
</dbReference>
<proteinExistence type="predicted"/>
<keyword evidence="2" id="KW-0813">Transport</keyword>
<keyword evidence="10" id="KW-1185">Reference proteome</keyword>
<dbReference type="SMART" id="SM00220">
    <property type="entry name" value="S_TKc"/>
    <property type="match status" value="1"/>
</dbReference>
<feature type="transmembrane region" description="Helical" evidence="7">
    <location>
        <begin position="961"/>
        <end position="981"/>
    </location>
</feature>
<feature type="transmembrane region" description="Helical" evidence="7">
    <location>
        <begin position="1044"/>
        <end position="1068"/>
    </location>
</feature>
<feature type="transmembrane region" description="Helical" evidence="7">
    <location>
        <begin position="1208"/>
        <end position="1226"/>
    </location>
</feature>
<comment type="caution">
    <text evidence="9">The sequence shown here is derived from an EMBL/GenBank/DDBJ whole genome shotgun (WGS) entry which is preliminary data.</text>
</comment>
<dbReference type="Pfam" id="PF00069">
    <property type="entry name" value="Pkinase"/>
    <property type="match status" value="1"/>
</dbReference>
<keyword evidence="3 7" id="KW-0812">Transmembrane</keyword>